<evidence type="ECO:0000256" key="1">
    <source>
        <dbReference type="SAM" id="MobiDB-lite"/>
    </source>
</evidence>
<gene>
    <name evidence="2" type="ORF">UFOVP29_94</name>
</gene>
<reference evidence="2" key="1">
    <citation type="submission" date="2020-04" db="EMBL/GenBank/DDBJ databases">
        <authorList>
            <person name="Chiriac C."/>
            <person name="Salcher M."/>
            <person name="Ghai R."/>
            <person name="Kavagutti S V."/>
        </authorList>
    </citation>
    <scope>NUCLEOTIDE SEQUENCE</scope>
</reference>
<evidence type="ECO:0000313" key="2">
    <source>
        <dbReference type="EMBL" id="CAB4122902.1"/>
    </source>
</evidence>
<feature type="region of interest" description="Disordered" evidence="1">
    <location>
        <begin position="154"/>
        <end position="194"/>
    </location>
</feature>
<protein>
    <submittedName>
        <fullName evidence="2">Uncharacterized protein</fullName>
    </submittedName>
</protein>
<proteinExistence type="predicted"/>
<dbReference type="EMBL" id="LR796167">
    <property type="protein sequence ID" value="CAB4122902.1"/>
    <property type="molecule type" value="Genomic_DNA"/>
</dbReference>
<accession>A0A6J5KP17</accession>
<organism evidence="2">
    <name type="scientific">uncultured Caudovirales phage</name>
    <dbReference type="NCBI Taxonomy" id="2100421"/>
    <lineage>
        <taxon>Viruses</taxon>
        <taxon>Duplodnaviria</taxon>
        <taxon>Heunggongvirae</taxon>
        <taxon>Uroviricota</taxon>
        <taxon>Caudoviricetes</taxon>
        <taxon>Peduoviridae</taxon>
        <taxon>Maltschvirus</taxon>
        <taxon>Maltschvirus maltsch</taxon>
    </lineage>
</organism>
<sequence length="278" mass="31098">MKITESLQPGDLDHLVLPLISIDEFNSKIDNRRAIVVAFYCTDKNPAQDLMRFIEGSNLDMLDTEVSPAPSSEGYYVVFVELSRDTEFPATLDEIIQQVGNIAENKWQVKIWNHDDIVHYSTDVIEKLVILDPSQIPPDPEDDQEPVKDVVDQAQAEEPPAEPAPAPVEEPAEPPAAPEEPAVAAAPPPPPIAEHAFWNQADIDRVIISNRQVVFHSGGTSRAYVRAPTTSEFGKLNLEENLNVRALRKLLGHQYQVYMYEHGIVVQRGSDYRVLKES</sequence>
<name>A0A6J5KP17_9CAUD</name>
<feature type="compositionally biased region" description="Pro residues" evidence="1">
    <location>
        <begin position="161"/>
        <end position="178"/>
    </location>
</feature>